<dbReference type="EMBL" id="MDJD01000049">
    <property type="protein sequence ID" value="OEK06064.1"/>
    <property type="molecule type" value="Genomic_DNA"/>
</dbReference>
<protein>
    <submittedName>
        <fullName evidence="1">Uncharacterized protein</fullName>
    </submittedName>
</protein>
<reference evidence="1 2" key="1">
    <citation type="submission" date="2016-05" db="EMBL/GenBank/DDBJ databases">
        <title>Draft Genome Sequence of Algibacter sp. Strain SK-16 Isolated from the Surface Water of Aburatsubo Inlet.</title>
        <authorList>
            <person name="Wong S.-K."/>
            <person name="Yoshizawa S."/>
            <person name="Nakajima Y."/>
            <person name="Ogura Y."/>
            <person name="Tetsuya H."/>
            <person name="Hamasaki K."/>
        </authorList>
    </citation>
    <scope>NUCLEOTIDE SEQUENCE [LARGE SCALE GENOMIC DNA]</scope>
    <source>
        <strain evidence="1 2">SK-16</strain>
    </source>
</reference>
<organism evidence="1 2">
    <name type="scientific">Flavivirga aquatica</name>
    <dbReference type="NCBI Taxonomy" id="1849968"/>
    <lineage>
        <taxon>Bacteria</taxon>
        <taxon>Pseudomonadati</taxon>
        <taxon>Bacteroidota</taxon>
        <taxon>Flavobacteriia</taxon>
        <taxon>Flavobacteriales</taxon>
        <taxon>Flavobacteriaceae</taxon>
        <taxon>Flavivirga</taxon>
    </lineage>
</organism>
<accession>A0A1E5T3V6</accession>
<sequence>MTQVKKSILLIKKISDGVYNFVDKFNDDTLYIYDFEDVKLEYEKVLKIYNNNSEAISLKDFSKNYAFSFYMKKNLLDYQNDSKKMIEETHKYLIELREKGDI</sequence>
<dbReference type="RefSeq" id="WP_069830954.1">
    <property type="nucleotide sequence ID" value="NZ_MDJD01000049.1"/>
</dbReference>
<dbReference type="AlphaFoldDB" id="A0A1E5T3V6"/>
<evidence type="ECO:0000313" key="2">
    <source>
        <dbReference type="Proteomes" id="UP000095713"/>
    </source>
</evidence>
<proteinExistence type="predicted"/>
<comment type="caution">
    <text evidence="1">The sequence shown here is derived from an EMBL/GenBank/DDBJ whole genome shotgun (WGS) entry which is preliminary data.</text>
</comment>
<evidence type="ECO:0000313" key="1">
    <source>
        <dbReference type="EMBL" id="OEK06064.1"/>
    </source>
</evidence>
<keyword evidence="2" id="KW-1185">Reference proteome</keyword>
<gene>
    <name evidence="1" type="ORF">A8C32_18710</name>
</gene>
<name>A0A1E5T3V6_9FLAO</name>
<dbReference type="Proteomes" id="UP000095713">
    <property type="component" value="Unassembled WGS sequence"/>
</dbReference>